<evidence type="ECO:0000313" key="2">
    <source>
        <dbReference type="EMBL" id="JAS11312.1"/>
    </source>
</evidence>
<feature type="non-terminal residue" evidence="2">
    <location>
        <position position="1"/>
    </location>
</feature>
<feature type="compositionally biased region" description="Basic and acidic residues" evidence="1">
    <location>
        <begin position="1033"/>
        <end position="1048"/>
    </location>
</feature>
<name>A0A1B6CD03_9HEMI</name>
<accession>A0A1B6CD03</accession>
<sequence>IEGVVATPIVEFPDEVTVTEVETKVVDEKGNVKVAKKRLVKKKKDGKEELSVIDVVDKADKKRLHSKSILLDDVSEEGIVIVETPLEFADIDNSLDHVSGNEGVSIPVVEFTDYLEDITQPSYVEEVGDDIITTITEVTTDIDSNGVLTMSRKKIHKILKDGKEDIQVIHDFPQQVSIEELSNDDKSCFDTAPGQFTTIEVDTVFKDYDGNKRQKKKKILKKMIDGKEVVTVLSETPEEGLVLLEDSEVIVQHPGPDIEEVSEDNKPTITLDDYNFEEITPVVEGNLLFDMLKKVKKIPEKKVPKKVVKKSKNKIKTADSEEEILFPENSDITNTGPLLDIGSTQTNTQENDTSIHVVEQNVLSTLGDTLMESLDLIEVNKVKVSPVVEVNESLSVTEEISLSNVDDLLDITKPAHKSASKTIDTQQAIEITHVQPIESSDESLNSLISQQKPETYDTHVIQPVYTEEEALDKTIIVTKEPIHTLEAKSNLIDIKKKLVKHDEKLKSDKKTEQIDTSPDIVSVKPSPTHISQPPLELAEKQAEHLNQGTTQQDRTVSLDDIVKFDVDSGLIPGVIQSIPKKKQAGHLVVQDIEPLLTEDTLEIPDQLPVEAKETDIPELHSKPNISQVKTSKLEESKEKLEEQEDQQVDSQKPQKNKLKLEKMEIKEIKATKLQVEERDETPQFARIKLKKTTVVQKKEGQKVTQIPKVQLKSRIKIISFPPQEHIPKITIIDAVVDNGILSRNYEEALKVKKRKVKKVKLPEIEKTELERYSPEKSEAKVAIKGTIDHKEQIKVKEELKDDVAEEQKPLIMGKGDIPEEETNSENIVLRKIPAKPKEQLEEILVGGKKIGLEENKKIPEDRTEDINLEPFSADNTYDIERIGSLEKPDKLLEQEGVIEEKPKQKIKAKGEKTNEPEEEKILILGTPKERPEEKESEYSAKIKQGELPKEEDEKVVLKPFKKDIKNEDIDKKDEQDLNLEKKSTEFVEKPEEAQKIIKRKLSKKVSKKKKPIIDENTSLDDFVKDETLEESPLDEKTPEVKTVEEKPKVIAKTDEKSAVEETPKPVYNKIERIEVKPNKASKIKIEDIKPTDALSAVKLKKTTPKKIEQKIESKPHKILLKSRITKINFPPLEQKSIITALQPVIKDVGILSRNYKDAEKVLKKKQKKAILPEKEEIHLEKYEPFIDEIKKPEEQIEETIPLRKEVPKTEEIEEENLVIKLGKGVIPEDVIQDEIITLKKIPEKKVEESPTSTDEITLEIKKSDTKEKNDIVDAEIKLQKPEIIENKEEEIIQEDIPKELIMVDEIKETAPQEITIKKKKKVKQPVVEETAKEIKKEKPVEIEEVPEEETDSVVLKKKK</sequence>
<dbReference type="EMBL" id="GEDC01025986">
    <property type="protein sequence ID" value="JAS11312.1"/>
    <property type="molecule type" value="Transcribed_RNA"/>
</dbReference>
<evidence type="ECO:0000256" key="1">
    <source>
        <dbReference type="SAM" id="MobiDB-lite"/>
    </source>
</evidence>
<protein>
    <recommendedName>
        <fullName evidence="3">Titin</fullName>
    </recommendedName>
</protein>
<proteinExistence type="predicted"/>
<feature type="region of interest" description="Disordered" evidence="1">
    <location>
        <begin position="505"/>
        <end position="532"/>
    </location>
</feature>
<feature type="region of interest" description="Disordered" evidence="1">
    <location>
        <begin position="893"/>
        <end position="954"/>
    </location>
</feature>
<organism evidence="2">
    <name type="scientific">Clastoptera arizonana</name>
    <name type="common">Arizona spittle bug</name>
    <dbReference type="NCBI Taxonomy" id="38151"/>
    <lineage>
        <taxon>Eukaryota</taxon>
        <taxon>Metazoa</taxon>
        <taxon>Ecdysozoa</taxon>
        <taxon>Arthropoda</taxon>
        <taxon>Hexapoda</taxon>
        <taxon>Insecta</taxon>
        <taxon>Pterygota</taxon>
        <taxon>Neoptera</taxon>
        <taxon>Paraneoptera</taxon>
        <taxon>Hemiptera</taxon>
        <taxon>Auchenorrhyncha</taxon>
        <taxon>Cercopoidea</taxon>
        <taxon>Clastopteridae</taxon>
        <taxon>Clastoptera</taxon>
    </lineage>
</organism>
<feature type="region of interest" description="Disordered" evidence="1">
    <location>
        <begin position="613"/>
        <end position="656"/>
    </location>
</feature>
<feature type="non-terminal residue" evidence="2">
    <location>
        <position position="1359"/>
    </location>
</feature>
<feature type="region of interest" description="Disordered" evidence="1">
    <location>
        <begin position="1024"/>
        <end position="1048"/>
    </location>
</feature>
<gene>
    <name evidence="2" type="ORF">g.35069</name>
</gene>
<evidence type="ECO:0008006" key="3">
    <source>
        <dbReference type="Google" id="ProtNLM"/>
    </source>
</evidence>
<feature type="compositionally biased region" description="Basic and acidic residues" evidence="1">
    <location>
        <begin position="631"/>
        <end position="640"/>
    </location>
</feature>
<reference evidence="2" key="1">
    <citation type="submission" date="2015-12" db="EMBL/GenBank/DDBJ databases">
        <title>De novo transcriptome assembly of four potential Pierce s Disease insect vectors from Arizona vineyards.</title>
        <authorList>
            <person name="Tassone E.E."/>
        </authorList>
    </citation>
    <scope>NUCLEOTIDE SEQUENCE</scope>
</reference>